<comment type="similarity">
    <text evidence="5">Belongs to the class-III pyridoxal-phosphate-dependent aminotransferase family.</text>
</comment>
<dbReference type="InterPro" id="IPR050103">
    <property type="entry name" value="Class-III_PLP-dep_AT"/>
</dbReference>
<evidence type="ECO:0000256" key="6">
    <source>
        <dbReference type="SAM" id="MobiDB-lite"/>
    </source>
</evidence>
<dbReference type="InterPro" id="IPR015424">
    <property type="entry name" value="PyrdxlP-dep_Trfase"/>
</dbReference>
<dbReference type="InterPro" id="IPR005814">
    <property type="entry name" value="Aminotrans_3"/>
</dbReference>
<proteinExistence type="inferred from homology"/>
<organism evidence="7">
    <name type="scientific">Streptantibioticus silvisoli</name>
    <dbReference type="NCBI Taxonomy" id="2705255"/>
    <lineage>
        <taxon>Bacteria</taxon>
        <taxon>Bacillati</taxon>
        <taxon>Actinomycetota</taxon>
        <taxon>Actinomycetes</taxon>
        <taxon>Kitasatosporales</taxon>
        <taxon>Streptomycetaceae</taxon>
        <taxon>Streptantibioticus</taxon>
    </lineage>
</organism>
<evidence type="ECO:0000256" key="2">
    <source>
        <dbReference type="ARBA" id="ARBA00022576"/>
    </source>
</evidence>
<dbReference type="Gene3D" id="3.40.640.10">
    <property type="entry name" value="Type I PLP-dependent aspartate aminotransferase-like (Major domain)"/>
    <property type="match status" value="1"/>
</dbReference>
<dbReference type="InterPro" id="IPR015421">
    <property type="entry name" value="PyrdxlP-dep_Trfase_major"/>
</dbReference>
<dbReference type="SUPFAM" id="SSF53383">
    <property type="entry name" value="PLP-dependent transferases"/>
    <property type="match status" value="1"/>
</dbReference>
<dbReference type="Pfam" id="PF00202">
    <property type="entry name" value="Aminotran_3"/>
    <property type="match status" value="1"/>
</dbReference>
<keyword evidence="2 7" id="KW-0032">Aminotransferase</keyword>
<dbReference type="EMBL" id="JABXJJ020000017">
    <property type="protein sequence ID" value="MDI5970781.1"/>
    <property type="molecule type" value="Genomic_DNA"/>
</dbReference>
<dbReference type="PANTHER" id="PTHR11986">
    <property type="entry name" value="AMINOTRANSFERASE CLASS III"/>
    <property type="match status" value="1"/>
</dbReference>
<feature type="region of interest" description="Disordered" evidence="6">
    <location>
        <begin position="1"/>
        <end position="93"/>
    </location>
</feature>
<gene>
    <name evidence="7" type="ORF">POF50_015770</name>
</gene>
<dbReference type="InterPro" id="IPR015422">
    <property type="entry name" value="PyrdxlP-dep_Trfase_small"/>
</dbReference>
<dbReference type="AlphaFoldDB" id="A0AA90JY36"/>
<protein>
    <submittedName>
        <fullName evidence="7">Aminotransferase class III-fold pyridoxal phosphate-dependent enzyme</fullName>
    </submittedName>
</protein>
<evidence type="ECO:0000313" key="7">
    <source>
        <dbReference type="EMBL" id="MDI5970781.1"/>
    </source>
</evidence>
<accession>A0AA90JY36</accession>
<feature type="compositionally biased region" description="Low complexity" evidence="6">
    <location>
        <begin position="66"/>
        <end position="79"/>
    </location>
</feature>
<keyword evidence="3" id="KW-0808">Transferase</keyword>
<dbReference type="RefSeq" id="WP_282698760.1">
    <property type="nucleotide sequence ID" value="NZ_JABXJJ020000017.1"/>
</dbReference>
<comment type="cofactor">
    <cofactor evidence="1">
        <name>pyridoxal 5'-phosphate</name>
        <dbReference type="ChEBI" id="CHEBI:597326"/>
    </cofactor>
</comment>
<evidence type="ECO:0000256" key="3">
    <source>
        <dbReference type="ARBA" id="ARBA00022679"/>
    </source>
</evidence>
<keyword evidence="4 5" id="KW-0663">Pyridoxal phosphate</keyword>
<evidence type="ECO:0000256" key="1">
    <source>
        <dbReference type="ARBA" id="ARBA00001933"/>
    </source>
</evidence>
<dbReference type="Gene3D" id="3.90.1150.10">
    <property type="entry name" value="Aspartate Aminotransferase, domain 1"/>
    <property type="match status" value="1"/>
</dbReference>
<dbReference type="GO" id="GO:0042802">
    <property type="term" value="F:identical protein binding"/>
    <property type="evidence" value="ECO:0007669"/>
    <property type="project" value="TreeGrafter"/>
</dbReference>
<dbReference type="GO" id="GO:0008483">
    <property type="term" value="F:transaminase activity"/>
    <property type="evidence" value="ECO:0007669"/>
    <property type="project" value="UniProtKB-KW"/>
</dbReference>
<dbReference type="PANTHER" id="PTHR11986:SF79">
    <property type="entry name" value="ACETYLORNITHINE AMINOTRANSFERASE, MITOCHONDRIAL"/>
    <property type="match status" value="1"/>
</dbReference>
<dbReference type="GO" id="GO:0030170">
    <property type="term" value="F:pyridoxal phosphate binding"/>
    <property type="evidence" value="ECO:0007669"/>
    <property type="project" value="InterPro"/>
</dbReference>
<dbReference type="CDD" id="cd00610">
    <property type="entry name" value="OAT_like"/>
    <property type="match status" value="1"/>
</dbReference>
<reference evidence="7" key="1">
    <citation type="submission" date="2023-05" db="EMBL/GenBank/DDBJ databases">
        <title>Streptantibioticus silvisoli sp. nov., acidotolerant actinomycetes 1 from pine litter.</title>
        <authorList>
            <person name="Swiecimska M."/>
            <person name="Golinska P."/>
            <person name="Sangal V."/>
            <person name="Wachnowicz B."/>
            <person name="Goodfellow M."/>
        </authorList>
    </citation>
    <scope>NUCLEOTIDE SEQUENCE</scope>
    <source>
        <strain evidence="7">SL13</strain>
    </source>
</reference>
<feature type="compositionally biased region" description="Low complexity" evidence="6">
    <location>
        <begin position="1"/>
        <end position="25"/>
    </location>
</feature>
<comment type="caution">
    <text evidence="7">The sequence shown here is derived from an EMBL/GenBank/DDBJ whole genome shotgun (WGS) entry which is preliminary data.</text>
</comment>
<sequence length="504" mass="50850">MTPAPAARAEQEATAMADPATVSPGTGTGSSGTGSATVSPDSGARSPADRDAGTAAAISPEPGTHSPTSPDTRTAAATPDPAPSVRPAHPDTRDADADVVFGRLRAHQSAKLALTGRFAGRGAVETGAQGARVQLSDGRSMLDFGSYAVTLLGHRHPGVTAAVRRQLDVMPTSTRSLANPVTAAAAECLAAYFGGVLPKVYFGLNGSDAVEVSVKLARLASGRDRVLAVNGGFHGKTLGALALTHSPLFRAGLRGCAVDVTHIDAADPGAVAREAARGDVAAVVFEPVQGENGARPIAPEVLRRWTRDARAHGVFAVADEIQCGLRRCGERSVALAEGLAVDAVLVGKPLGGGVVPLSAVVCTPQLYAPLAADPFLHSATFGGHPLSCAALPAALTAIEERAAHGAGLATAIEAGLRTLAARHSRLVRGVTGRGLLWGVDFAVPHAAGEVVVELANAGLVVSPCLSRPTTVRLLPSLATTHAQLAEALGILDGALTLAGSAVTV</sequence>
<evidence type="ECO:0000256" key="4">
    <source>
        <dbReference type="ARBA" id="ARBA00022898"/>
    </source>
</evidence>
<evidence type="ECO:0000256" key="5">
    <source>
        <dbReference type="RuleBase" id="RU003560"/>
    </source>
</evidence>
<name>A0AA90JY36_9ACTN</name>